<keyword evidence="3" id="KW-1185">Reference proteome</keyword>
<organism evidence="2 3">
    <name type="scientific">Paracoccus hibiscisoli</name>
    <dbReference type="NCBI Taxonomy" id="2023261"/>
    <lineage>
        <taxon>Bacteria</taxon>
        <taxon>Pseudomonadati</taxon>
        <taxon>Pseudomonadota</taxon>
        <taxon>Alphaproteobacteria</taxon>
        <taxon>Rhodobacterales</taxon>
        <taxon>Paracoccaceae</taxon>
        <taxon>Paracoccus</taxon>
    </lineage>
</organism>
<protein>
    <submittedName>
        <fullName evidence="2">Uncharacterized protein</fullName>
    </submittedName>
</protein>
<comment type="caution">
    <text evidence="2">The sequence shown here is derived from an EMBL/GenBank/DDBJ whole genome shotgun (WGS) entry which is preliminary data.</text>
</comment>
<feature type="signal peptide" evidence="1">
    <location>
        <begin position="1"/>
        <end position="25"/>
    </location>
</feature>
<sequence length="164" mass="17013">MKTSPILAAALTLPAVLALPGPVLAEPYLGRCHMGECLHYDQVSRSVIGTGSAAVPGDLVLVALRSAVSDRADADPATLAREAPAPVQVFCGMDRPAYRLTDGAYQGLDLVTPAGATTLVTAIYLHACHPVAEISDDPFAAAHALGYAATPMEVHADLDALTRR</sequence>
<dbReference type="Proteomes" id="UP000306223">
    <property type="component" value="Unassembled WGS sequence"/>
</dbReference>
<dbReference type="RefSeq" id="WP_136857791.1">
    <property type="nucleotide sequence ID" value="NZ_SUNH01000025.1"/>
</dbReference>
<evidence type="ECO:0000313" key="2">
    <source>
        <dbReference type="EMBL" id="TJZ82014.1"/>
    </source>
</evidence>
<evidence type="ECO:0000313" key="3">
    <source>
        <dbReference type="Proteomes" id="UP000306223"/>
    </source>
</evidence>
<keyword evidence="1" id="KW-0732">Signal</keyword>
<evidence type="ECO:0000256" key="1">
    <source>
        <dbReference type="SAM" id="SignalP"/>
    </source>
</evidence>
<proteinExistence type="predicted"/>
<dbReference type="EMBL" id="SUNH01000025">
    <property type="protein sequence ID" value="TJZ82014.1"/>
    <property type="molecule type" value="Genomic_DNA"/>
</dbReference>
<reference evidence="2 3" key="1">
    <citation type="submission" date="2019-04" db="EMBL/GenBank/DDBJ databases">
        <authorList>
            <person name="Li J."/>
        </authorList>
    </citation>
    <scope>NUCLEOTIDE SEQUENCE [LARGE SCALE GENOMIC DNA]</scope>
    <source>
        <strain evidence="2 3">CCTCC AB2016182</strain>
    </source>
</reference>
<dbReference type="AlphaFoldDB" id="A0A4U0R1A9"/>
<dbReference type="OrthoDB" id="7992928at2"/>
<accession>A0A4U0R1A9</accession>
<name>A0A4U0R1A9_9RHOB</name>
<gene>
    <name evidence="2" type="ORF">FA740_15760</name>
</gene>
<feature type="chain" id="PRO_5020870110" evidence="1">
    <location>
        <begin position="26"/>
        <end position="164"/>
    </location>
</feature>